<keyword evidence="6 8" id="KW-0472">Membrane</keyword>
<dbReference type="PROSITE" id="PS52016">
    <property type="entry name" value="TONB_DEPENDENT_REC_3"/>
    <property type="match status" value="1"/>
</dbReference>
<comment type="similarity">
    <text evidence="8 9">Belongs to the TonB-dependent receptor family.</text>
</comment>
<accession>A0AB33IRT2</accession>
<dbReference type="InterPro" id="IPR039426">
    <property type="entry name" value="TonB-dep_rcpt-like"/>
</dbReference>
<keyword evidence="5 9" id="KW-0798">TonB box</keyword>
<keyword evidence="3 8" id="KW-1134">Transmembrane beta strand</keyword>
<feature type="domain" description="TonB-dependent receptor plug" evidence="12">
    <location>
        <begin position="132"/>
        <end position="237"/>
    </location>
</feature>
<keyword evidence="4 8" id="KW-0812">Transmembrane</keyword>
<gene>
    <name evidence="13" type="ORF">GTC17253_02520</name>
</gene>
<dbReference type="InterPro" id="IPR000531">
    <property type="entry name" value="Beta-barrel_TonB"/>
</dbReference>
<evidence type="ECO:0000256" key="10">
    <source>
        <dbReference type="SAM" id="SignalP"/>
    </source>
</evidence>
<dbReference type="Gene3D" id="2.170.130.10">
    <property type="entry name" value="TonB-dependent receptor, plug domain"/>
    <property type="match status" value="1"/>
</dbReference>
<dbReference type="InterPro" id="IPR012910">
    <property type="entry name" value="Plug_dom"/>
</dbReference>
<evidence type="ECO:0000256" key="4">
    <source>
        <dbReference type="ARBA" id="ARBA00022692"/>
    </source>
</evidence>
<evidence type="ECO:0000256" key="8">
    <source>
        <dbReference type="PROSITE-ProRule" id="PRU01360"/>
    </source>
</evidence>
<feature type="chain" id="PRO_5044326450" evidence="10">
    <location>
        <begin position="27"/>
        <end position="1130"/>
    </location>
</feature>
<name>A0AB33IRT2_9BACT</name>
<dbReference type="InterPro" id="IPR023997">
    <property type="entry name" value="TonB-dep_OMP_SusC/RagA_CS"/>
</dbReference>
<keyword evidence="7 8" id="KW-0998">Cell outer membrane</keyword>
<evidence type="ECO:0000256" key="2">
    <source>
        <dbReference type="ARBA" id="ARBA00022448"/>
    </source>
</evidence>
<dbReference type="Pfam" id="PF13715">
    <property type="entry name" value="CarbopepD_reg_2"/>
    <property type="match status" value="1"/>
</dbReference>
<dbReference type="NCBIfam" id="TIGR04057">
    <property type="entry name" value="SusC_RagA_signa"/>
    <property type="match status" value="1"/>
</dbReference>
<reference evidence="13" key="1">
    <citation type="submission" date="2024-07" db="EMBL/GenBank/DDBJ databases">
        <title>Complete genome sequence of Prevotella sp. YM-2024 GTC17253.</title>
        <authorList>
            <person name="Hayashi M."/>
            <person name="Muto Y."/>
            <person name="Tanaka K."/>
            <person name="Niwa H."/>
        </authorList>
    </citation>
    <scope>NUCLEOTIDE SEQUENCE</scope>
    <source>
        <strain evidence="13">GTC17253</strain>
    </source>
</reference>
<dbReference type="InterPro" id="IPR037066">
    <property type="entry name" value="Plug_dom_sf"/>
</dbReference>
<comment type="subcellular location">
    <subcellularLocation>
        <location evidence="1 8">Cell outer membrane</location>
        <topology evidence="1 8">Multi-pass membrane protein</topology>
    </subcellularLocation>
</comment>
<dbReference type="GO" id="GO:0009279">
    <property type="term" value="C:cell outer membrane"/>
    <property type="evidence" value="ECO:0007669"/>
    <property type="project" value="UniProtKB-SubCell"/>
</dbReference>
<evidence type="ECO:0000256" key="6">
    <source>
        <dbReference type="ARBA" id="ARBA00023136"/>
    </source>
</evidence>
<keyword evidence="2 8" id="KW-0813">Transport</keyword>
<keyword evidence="10" id="KW-0732">Signal</keyword>
<dbReference type="NCBIfam" id="TIGR04056">
    <property type="entry name" value="OMP_RagA_SusC"/>
    <property type="match status" value="1"/>
</dbReference>
<evidence type="ECO:0000256" key="1">
    <source>
        <dbReference type="ARBA" id="ARBA00004571"/>
    </source>
</evidence>
<dbReference type="AlphaFoldDB" id="A0AB33IRT2"/>
<evidence type="ECO:0000259" key="11">
    <source>
        <dbReference type="Pfam" id="PF00593"/>
    </source>
</evidence>
<keyword evidence="13" id="KW-0675">Receptor</keyword>
<dbReference type="SUPFAM" id="SSF49464">
    <property type="entry name" value="Carboxypeptidase regulatory domain-like"/>
    <property type="match status" value="1"/>
</dbReference>
<dbReference type="Pfam" id="PF07715">
    <property type="entry name" value="Plug"/>
    <property type="match status" value="1"/>
</dbReference>
<evidence type="ECO:0000256" key="7">
    <source>
        <dbReference type="ARBA" id="ARBA00023237"/>
    </source>
</evidence>
<proteinExistence type="inferred from homology"/>
<evidence type="ECO:0000256" key="3">
    <source>
        <dbReference type="ARBA" id="ARBA00022452"/>
    </source>
</evidence>
<dbReference type="EMBL" id="AP035785">
    <property type="protein sequence ID" value="BFO70286.1"/>
    <property type="molecule type" value="Genomic_DNA"/>
</dbReference>
<feature type="domain" description="TonB-dependent receptor-like beta-barrel" evidence="11">
    <location>
        <begin position="492"/>
        <end position="880"/>
    </location>
</feature>
<evidence type="ECO:0000313" key="13">
    <source>
        <dbReference type="EMBL" id="BFO70286.1"/>
    </source>
</evidence>
<dbReference type="InterPro" id="IPR008969">
    <property type="entry name" value="CarboxyPept-like_regulatory"/>
</dbReference>
<dbReference type="Gene3D" id="2.60.40.1120">
    <property type="entry name" value="Carboxypeptidase-like, regulatory domain"/>
    <property type="match status" value="1"/>
</dbReference>
<dbReference type="SUPFAM" id="SSF56935">
    <property type="entry name" value="Porins"/>
    <property type="match status" value="1"/>
</dbReference>
<dbReference type="Pfam" id="PF00593">
    <property type="entry name" value="TonB_dep_Rec_b-barrel"/>
    <property type="match status" value="1"/>
</dbReference>
<dbReference type="Gene3D" id="2.40.170.20">
    <property type="entry name" value="TonB-dependent receptor, beta-barrel domain"/>
    <property type="match status" value="1"/>
</dbReference>
<feature type="signal peptide" evidence="10">
    <location>
        <begin position="1"/>
        <end position="26"/>
    </location>
</feature>
<organism evidence="13">
    <name type="scientific">Prevotella sp. GTC17253</name>
    <dbReference type="NCBI Taxonomy" id="3236793"/>
    <lineage>
        <taxon>Bacteria</taxon>
        <taxon>Pseudomonadati</taxon>
        <taxon>Bacteroidota</taxon>
        <taxon>Bacteroidia</taxon>
        <taxon>Bacteroidales</taxon>
        <taxon>Prevotellaceae</taxon>
        <taxon>Prevotella</taxon>
    </lineage>
</organism>
<sequence>MKKQITLISALLLYGSTMGTLASAYAANPPQFVNKSETTETVQGTVVDNQGEPIIGASVVEQGTTRGTVTDANGNFSFKAGSNAKLTISFLGYKTTTVKASNGMKIKLTEDNALLDEVVVVGYGQQKKVNLTGAVANVDLEKTLGSRPEQDVTKALQGSVPGLTILSSSGDLDGSPTIRIRGLGTLSNEQKSSPLIVVDGVPVEDFSMINGNDIASISVLKDAASSAIYGSRAAFGVILVTTKQGKRGDRISVKYDGKLGWDNSTYLPDYPDVPTQLKAAIAAKQRAGSGAVELFGMHFDKLLPYAEKWKEQHSGRKGYSAMEPWQSDSNVGDYLFNGKQALYYADYDIQKIWYNDAAPSQSHDISLSGSSGRTTFYAAYGYSSKQDVMKFNPGVRSKYNATVNLNTAITDWLSAGLRVNYTHRKMGRANAYNNIYQYLWRWGSFFIPSGYMQEADGTVNDYRVIAMQKQASRMYAFHDQINLNAYIKANITKDLTLNADYTYKVDNFNFKSSNHSVHGMNWSGTAPVDIVQPSTTNATRWNRKNAQWTANAYINYAHSWNDAHNLNVMAGINGENFKSDYFYVRRTQLYDENYPEINLAYGDLKKATLNSETGDRASAGYFGRINYDYKGIYLLELNGRYDGSSRFPNGDKWAFFPSVSVGYRFTEEPYWKDLHQYISNGKLRFSYGEIGNEAVGDWMFISTLSPESESDITWLNGSGTKVTQFKIPSWVSSTLTWERIHTIDAGIDLSFLNGDLNLTADWFQRSTTNMLAPGTALPASVGATAPYTNAGELRSRGWELALSYRKQLNKDLGIYANFSISDSKAKVQKWNNTAKVIGYTGGIVGDANAKTYAYAGENWGDIWGFETDRYFTENDFDGKNADGSWKYKSGVASQVGIQTDNFVYGPGDIKFKDLNGDGVIDGGKGTADDHGDLKVIGNTLPRYEYSFRVGGTYKGFDLDLFFQGVGKRDMWTKSAFAFPEMREADLAIYANQTKYNVYDPEGKNTNISESNDFPCLYPGNEGAGNVPGLSPIGGEHNYYPQTKYLVNMAYLRLKNITLGYTMPASLTKKFYIQKLRVYGSVDNLCLLYKGSGNLPIDPEMNEGQGLLAYGTWGRTYPITRTWSVGLQVTF</sequence>
<evidence type="ECO:0000256" key="5">
    <source>
        <dbReference type="ARBA" id="ARBA00023077"/>
    </source>
</evidence>
<protein>
    <submittedName>
        <fullName evidence="13">TonB-dependent receptor</fullName>
    </submittedName>
</protein>
<evidence type="ECO:0000256" key="9">
    <source>
        <dbReference type="RuleBase" id="RU003357"/>
    </source>
</evidence>
<dbReference type="InterPro" id="IPR036942">
    <property type="entry name" value="Beta-barrel_TonB_sf"/>
</dbReference>
<dbReference type="InterPro" id="IPR023996">
    <property type="entry name" value="TonB-dep_OMP_SusC/RagA"/>
</dbReference>
<evidence type="ECO:0000259" key="12">
    <source>
        <dbReference type="Pfam" id="PF07715"/>
    </source>
</evidence>